<accession>R3W9K4</accession>
<dbReference type="OrthoDB" id="9809318at2"/>
<dbReference type="EMBL" id="AJAU01000019">
    <property type="protein sequence ID" value="EOL44561.1"/>
    <property type="molecule type" value="Genomic_DNA"/>
</dbReference>
<dbReference type="CDD" id="cd17533">
    <property type="entry name" value="REC_LytTR_AgrA-like"/>
    <property type="match status" value="1"/>
</dbReference>
<reference evidence="8 9" key="1">
    <citation type="submission" date="2013-02" db="EMBL/GenBank/DDBJ databases">
        <title>The Genome Sequence of Enterococcus caccae BAA-1240.</title>
        <authorList>
            <consortium name="The Broad Institute Genome Sequencing Platform"/>
            <consortium name="The Broad Institute Genome Sequencing Center for Infectious Disease"/>
            <person name="Earl A.M."/>
            <person name="Gilmore M.S."/>
            <person name="Lebreton F."/>
            <person name="Walker B."/>
            <person name="Young S.K."/>
            <person name="Zeng Q."/>
            <person name="Gargeya S."/>
            <person name="Fitzgerald M."/>
            <person name="Haas B."/>
            <person name="Abouelleil A."/>
            <person name="Alvarado L."/>
            <person name="Arachchi H.M."/>
            <person name="Berlin A.M."/>
            <person name="Chapman S.B."/>
            <person name="Dewar J."/>
            <person name="Goldberg J."/>
            <person name="Griggs A."/>
            <person name="Gujja S."/>
            <person name="Hansen M."/>
            <person name="Howarth C."/>
            <person name="Imamovic A."/>
            <person name="Larimer J."/>
            <person name="McCowan C."/>
            <person name="Murphy C."/>
            <person name="Neiman D."/>
            <person name="Pearson M."/>
            <person name="Priest M."/>
            <person name="Roberts A."/>
            <person name="Saif S."/>
            <person name="Shea T."/>
            <person name="Sisk P."/>
            <person name="Sykes S."/>
            <person name="Wortman J."/>
            <person name="Nusbaum C."/>
            <person name="Birren B."/>
        </authorList>
    </citation>
    <scope>NUCLEOTIDE SEQUENCE [LARGE SCALE GENOMIC DNA]</scope>
    <source>
        <strain evidence="8 9">ATCC BAA-1240</strain>
    </source>
</reference>
<dbReference type="Gene3D" id="3.40.50.2300">
    <property type="match status" value="1"/>
</dbReference>
<dbReference type="GO" id="GO:0000156">
    <property type="term" value="F:phosphorelay response regulator activity"/>
    <property type="evidence" value="ECO:0007669"/>
    <property type="project" value="InterPro"/>
</dbReference>
<comment type="function">
    <text evidence="4">Required for high-level post-exponential phase expression of a series of secreted proteins.</text>
</comment>
<gene>
    <name evidence="8" type="ORF">UC7_02104</name>
</gene>
<dbReference type="SMART" id="SM00448">
    <property type="entry name" value="REC"/>
    <property type="match status" value="1"/>
</dbReference>
<dbReference type="eggNOG" id="COG3279">
    <property type="taxonomic scope" value="Bacteria"/>
</dbReference>
<dbReference type="InterPro" id="IPR046947">
    <property type="entry name" value="LytR-like"/>
</dbReference>
<dbReference type="Pfam" id="PF00072">
    <property type="entry name" value="Response_reg"/>
    <property type="match status" value="1"/>
</dbReference>
<evidence type="ECO:0000256" key="3">
    <source>
        <dbReference type="ARBA" id="ARBA00023159"/>
    </source>
</evidence>
<evidence type="ECO:0000256" key="4">
    <source>
        <dbReference type="ARBA" id="ARBA00037164"/>
    </source>
</evidence>
<evidence type="ECO:0000313" key="8">
    <source>
        <dbReference type="EMBL" id="EOL44561.1"/>
    </source>
</evidence>
<dbReference type="SMART" id="SM00850">
    <property type="entry name" value="LytTR"/>
    <property type="match status" value="1"/>
</dbReference>
<organism evidence="8 9">
    <name type="scientific">Enterococcus caccae ATCC BAA-1240</name>
    <dbReference type="NCBI Taxonomy" id="1158612"/>
    <lineage>
        <taxon>Bacteria</taxon>
        <taxon>Bacillati</taxon>
        <taxon>Bacillota</taxon>
        <taxon>Bacilli</taxon>
        <taxon>Lactobacillales</taxon>
        <taxon>Enterococcaceae</taxon>
        <taxon>Enterococcus</taxon>
    </lineage>
</organism>
<dbReference type="PROSITE" id="PS50110">
    <property type="entry name" value="RESPONSE_REGULATORY"/>
    <property type="match status" value="1"/>
</dbReference>
<dbReference type="AlphaFoldDB" id="R3W9K4"/>
<evidence type="ECO:0000259" key="6">
    <source>
        <dbReference type="PROSITE" id="PS50110"/>
    </source>
</evidence>
<sequence length="246" mass="28570">MISIYICEDDSVQSENLSYIINKKLMADDLSMEIALNTKQPLKLLEAIKENTGLSVYFLDIEIEDSNINGLMLAQKIREYDPDGYIIFVTTHSEMSFLTFQYKVGALDFIIKDKIQVMESKINDCIDTIEKRLQAKGNKQSDYFTVNDGDELSYIAYNDIYFFEVTDNHRILLEGNNCQVNFYGTLKDVEKRVDSRFFRSSKSFLINTKMICRLDPKDRIIYFPNNKTALVSRLNLKPLQKLKNPL</sequence>
<comment type="caution">
    <text evidence="8">The sequence shown here is derived from an EMBL/GenBank/DDBJ whole genome shotgun (WGS) entry which is preliminary data.</text>
</comment>
<dbReference type="PANTHER" id="PTHR37299">
    <property type="entry name" value="TRANSCRIPTIONAL REGULATOR-RELATED"/>
    <property type="match status" value="1"/>
</dbReference>
<evidence type="ECO:0000313" key="9">
    <source>
        <dbReference type="Proteomes" id="UP000013840"/>
    </source>
</evidence>
<feature type="modified residue" description="4-aspartylphosphate" evidence="5">
    <location>
        <position position="60"/>
    </location>
</feature>
<evidence type="ECO:0000256" key="5">
    <source>
        <dbReference type="PROSITE-ProRule" id="PRU00169"/>
    </source>
</evidence>
<proteinExistence type="predicted"/>
<dbReference type="Proteomes" id="UP000013840">
    <property type="component" value="Unassembled WGS sequence"/>
</dbReference>
<dbReference type="InterPro" id="IPR007492">
    <property type="entry name" value="LytTR_DNA-bd_dom"/>
</dbReference>
<keyword evidence="3" id="KW-0010">Activator</keyword>
<dbReference type="STRING" id="317735.RU98_GL000827"/>
<dbReference type="PATRIC" id="fig|1158612.3.peg.2081"/>
<dbReference type="PROSITE" id="PS50930">
    <property type="entry name" value="HTH_LYTTR"/>
    <property type="match status" value="1"/>
</dbReference>
<keyword evidence="2" id="KW-0902">Two-component regulatory system</keyword>
<dbReference type="SUPFAM" id="SSF52172">
    <property type="entry name" value="CheY-like"/>
    <property type="match status" value="1"/>
</dbReference>
<keyword evidence="5" id="KW-0597">Phosphoprotein</keyword>
<feature type="domain" description="Response regulatory" evidence="6">
    <location>
        <begin position="3"/>
        <end position="127"/>
    </location>
</feature>
<feature type="domain" description="HTH LytTR-type" evidence="7">
    <location>
        <begin position="144"/>
        <end position="245"/>
    </location>
</feature>
<dbReference type="PANTHER" id="PTHR37299:SF3">
    <property type="entry name" value="STAGE 0 SPORULATION PROTEIN A HOMOLOG"/>
    <property type="match status" value="1"/>
</dbReference>
<dbReference type="InterPro" id="IPR001789">
    <property type="entry name" value="Sig_transdc_resp-reg_receiver"/>
</dbReference>
<dbReference type="InterPro" id="IPR011006">
    <property type="entry name" value="CheY-like_superfamily"/>
</dbReference>
<dbReference type="Gene3D" id="2.40.50.1020">
    <property type="entry name" value="LytTr DNA-binding domain"/>
    <property type="match status" value="1"/>
</dbReference>
<keyword evidence="1" id="KW-0963">Cytoplasm</keyword>
<evidence type="ECO:0000259" key="7">
    <source>
        <dbReference type="PROSITE" id="PS50930"/>
    </source>
</evidence>
<keyword evidence="9" id="KW-1185">Reference proteome</keyword>
<dbReference type="Pfam" id="PF04397">
    <property type="entry name" value="LytTR"/>
    <property type="match status" value="1"/>
</dbReference>
<evidence type="ECO:0000256" key="2">
    <source>
        <dbReference type="ARBA" id="ARBA00023012"/>
    </source>
</evidence>
<protein>
    <submittedName>
        <fullName evidence="8">Uncharacterized protein</fullName>
    </submittedName>
</protein>
<dbReference type="GO" id="GO:0003677">
    <property type="term" value="F:DNA binding"/>
    <property type="evidence" value="ECO:0007669"/>
    <property type="project" value="InterPro"/>
</dbReference>
<name>R3W9K4_9ENTE</name>
<evidence type="ECO:0000256" key="1">
    <source>
        <dbReference type="ARBA" id="ARBA00022490"/>
    </source>
</evidence>
<dbReference type="RefSeq" id="WP_010772211.1">
    <property type="nucleotide sequence ID" value="NZ_KB946334.1"/>
</dbReference>